<name>A0ABU1D9S8_9BURK</name>
<dbReference type="Proteomes" id="UP001232156">
    <property type="component" value="Unassembled WGS sequence"/>
</dbReference>
<evidence type="ECO:0000313" key="1">
    <source>
        <dbReference type="EMBL" id="MDR4127198.1"/>
    </source>
</evidence>
<dbReference type="Pfam" id="PF11225">
    <property type="entry name" value="DUF3024"/>
    <property type="match status" value="1"/>
</dbReference>
<keyword evidence="2" id="KW-1185">Reference proteome</keyword>
<sequence length="113" mass="13376">MAFTELELARVHRTMTAYIAQRRPRPEIRAQLDIGYSVESQSVIIHEDRQLYDGSRLLEPVAKATWVRTQKVWKIFWMRADLRWHSYEPLARVRTLNQVLEGIDADPYGCFWG</sequence>
<comment type="caution">
    <text evidence="1">The sequence shown here is derived from an EMBL/GenBank/DDBJ whole genome shotgun (WGS) entry which is preliminary data.</text>
</comment>
<dbReference type="EMBL" id="JAUZQE010000064">
    <property type="protein sequence ID" value="MDR4127198.1"/>
    <property type="molecule type" value="Genomic_DNA"/>
</dbReference>
<evidence type="ECO:0000313" key="2">
    <source>
        <dbReference type="Proteomes" id="UP001232156"/>
    </source>
</evidence>
<gene>
    <name evidence="1" type="ORF">Q8947_14565</name>
</gene>
<organism evidence="1 2">
    <name type="scientific">Yanghanlia caeni</name>
    <dbReference type="NCBI Taxonomy" id="3064283"/>
    <lineage>
        <taxon>Bacteria</taxon>
        <taxon>Pseudomonadati</taxon>
        <taxon>Pseudomonadota</taxon>
        <taxon>Betaproteobacteria</taxon>
        <taxon>Burkholderiales</taxon>
        <taxon>Alcaligenaceae</taxon>
        <taxon>Yanghanlia</taxon>
    </lineage>
</organism>
<dbReference type="InterPro" id="IPR021388">
    <property type="entry name" value="DUF3024"/>
</dbReference>
<accession>A0ABU1D9S8</accession>
<dbReference type="RefSeq" id="WP_053246717.1">
    <property type="nucleotide sequence ID" value="NZ_JAUZQE010000064.1"/>
</dbReference>
<protein>
    <submittedName>
        <fullName evidence="1">DUF3024 domain-containing protein</fullName>
    </submittedName>
</protein>
<proteinExistence type="predicted"/>
<reference evidence="1 2" key="1">
    <citation type="submission" date="2023-08" db="EMBL/GenBank/DDBJ databases">
        <title>Alcaligenaceae gen. nov., a novel taxon isolated from the sludge of Yixing Pesticide Factory.</title>
        <authorList>
            <person name="Ruan L."/>
        </authorList>
    </citation>
    <scope>NUCLEOTIDE SEQUENCE [LARGE SCALE GENOMIC DNA]</scope>
    <source>
        <strain evidence="1 2">LG-2</strain>
    </source>
</reference>